<comment type="similarity">
    <text evidence="1">Belongs to the HerA family.</text>
</comment>
<comment type="catalytic activity">
    <reaction evidence="2">
        <text>Couples ATP hydrolysis with the unwinding of duplex DNA by translocating in the 3'-5' direction.</text>
        <dbReference type="EC" id="5.6.2.4"/>
    </reaction>
</comment>
<gene>
    <name evidence="7" type="ORF">ACFQHK_09090</name>
</gene>
<evidence type="ECO:0000256" key="4">
    <source>
        <dbReference type="ARBA" id="ARBA00048988"/>
    </source>
</evidence>
<dbReference type="GO" id="GO:0005524">
    <property type="term" value="F:ATP binding"/>
    <property type="evidence" value="ECO:0007669"/>
    <property type="project" value="UniProtKB-KW"/>
</dbReference>
<feature type="compositionally biased region" description="Basic and acidic residues" evidence="5">
    <location>
        <begin position="309"/>
        <end position="325"/>
    </location>
</feature>
<dbReference type="AlphaFoldDB" id="A0ABD5U8Y5"/>
<accession>A0ABD5U8Y5</accession>
<proteinExistence type="inferred from homology"/>
<evidence type="ECO:0000256" key="3">
    <source>
        <dbReference type="ARBA" id="ARBA00048954"/>
    </source>
</evidence>
<dbReference type="PANTHER" id="PTHR42957">
    <property type="entry name" value="HELICASE MJ1565-RELATED"/>
    <property type="match status" value="1"/>
</dbReference>
<evidence type="ECO:0000259" key="6">
    <source>
        <dbReference type="Pfam" id="PF01935"/>
    </source>
</evidence>
<dbReference type="Pfam" id="PF01935">
    <property type="entry name" value="DUF87"/>
    <property type="match status" value="1"/>
</dbReference>
<dbReference type="EMBL" id="JBHSXM010000001">
    <property type="protein sequence ID" value="MFC6836668.1"/>
    <property type="molecule type" value="Genomic_DNA"/>
</dbReference>
<name>A0ABD5U8Y5_9EURY</name>
<evidence type="ECO:0000256" key="1">
    <source>
        <dbReference type="ARBA" id="ARBA00007816"/>
    </source>
</evidence>
<dbReference type="SUPFAM" id="SSF52540">
    <property type="entry name" value="P-loop containing nucleoside triphosphate hydrolases"/>
    <property type="match status" value="1"/>
</dbReference>
<keyword evidence="8" id="KW-1185">Reference proteome</keyword>
<keyword evidence="7" id="KW-0547">Nucleotide-binding</keyword>
<dbReference type="InterPro" id="IPR002789">
    <property type="entry name" value="HerA_central"/>
</dbReference>
<organism evidence="7 8">
    <name type="scientific">Halomarina ordinaria</name>
    <dbReference type="NCBI Taxonomy" id="3033939"/>
    <lineage>
        <taxon>Archaea</taxon>
        <taxon>Methanobacteriati</taxon>
        <taxon>Methanobacteriota</taxon>
        <taxon>Stenosarchaea group</taxon>
        <taxon>Halobacteria</taxon>
        <taxon>Halobacteriales</taxon>
        <taxon>Natronomonadaceae</taxon>
        <taxon>Halomarina</taxon>
    </lineage>
</organism>
<dbReference type="Proteomes" id="UP001596406">
    <property type="component" value="Unassembled WGS sequence"/>
</dbReference>
<keyword evidence="7" id="KW-0067">ATP-binding</keyword>
<dbReference type="InterPro" id="IPR027417">
    <property type="entry name" value="P-loop_NTPase"/>
</dbReference>
<dbReference type="PANTHER" id="PTHR42957:SF1">
    <property type="entry name" value="HELICASE MJ1565-RELATED"/>
    <property type="match status" value="1"/>
</dbReference>
<dbReference type="GO" id="GO:0043138">
    <property type="term" value="F:3'-5' DNA helicase activity"/>
    <property type="evidence" value="ECO:0007669"/>
    <property type="project" value="UniProtKB-EC"/>
</dbReference>
<reference evidence="7 8" key="1">
    <citation type="journal article" date="2019" name="Int. J. Syst. Evol. Microbiol.">
        <title>The Global Catalogue of Microorganisms (GCM) 10K type strain sequencing project: providing services to taxonomists for standard genome sequencing and annotation.</title>
        <authorList>
            <consortium name="The Broad Institute Genomics Platform"/>
            <consortium name="The Broad Institute Genome Sequencing Center for Infectious Disease"/>
            <person name="Wu L."/>
            <person name="Ma J."/>
        </authorList>
    </citation>
    <scope>NUCLEOTIDE SEQUENCE [LARGE SCALE GENOMIC DNA]</scope>
    <source>
        <strain evidence="7 8">PSRA2</strain>
    </source>
</reference>
<evidence type="ECO:0000313" key="8">
    <source>
        <dbReference type="Proteomes" id="UP001596406"/>
    </source>
</evidence>
<feature type="domain" description="Helicase HerA central" evidence="6">
    <location>
        <begin position="28"/>
        <end position="117"/>
    </location>
</feature>
<comment type="catalytic activity">
    <reaction evidence="3">
        <text>ATP + H2O = ADP + phosphate + H(+)</text>
        <dbReference type="Rhea" id="RHEA:13065"/>
        <dbReference type="ChEBI" id="CHEBI:15377"/>
        <dbReference type="ChEBI" id="CHEBI:15378"/>
        <dbReference type="ChEBI" id="CHEBI:30616"/>
        <dbReference type="ChEBI" id="CHEBI:43474"/>
        <dbReference type="ChEBI" id="CHEBI:456216"/>
        <dbReference type="EC" id="5.6.2.3"/>
    </reaction>
</comment>
<dbReference type="RefSeq" id="WP_304448349.1">
    <property type="nucleotide sequence ID" value="NZ_JARRAH010000001.1"/>
</dbReference>
<sequence length="336" mass="35513">MTVLGREYDGGPTGHLGAYRARDGSDGSRVLLDLDGPHAALVVGKRGSGKSYTLGVLVEEAARVDGLAPVVLDPMGAFTTLDADPVGARVVRPRVRADALAPRAWCDLLGLDPTTATGALVWRAAARADTLAGMCAFVEGADAAGATRRAAANHLALADSWDVFGDAPTPFDGRATVLDCSGYDRAATNAVCRAVASRCYRDRVEGTTDRHPWLFVDEAHVPFAGVAAPALRRLLTRGRQPGVSLVVATQRPSALPPVVASQSDLVVMHRLSSRADREAMRAVRPAAVRGTLDERMPTAPGEALVVDDTSERLHAVRVRERETPHGGESPRLSSPR</sequence>
<evidence type="ECO:0000313" key="7">
    <source>
        <dbReference type="EMBL" id="MFC6836668.1"/>
    </source>
</evidence>
<dbReference type="GO" id="GO:0043139">
    <property type="term" value="F:5'-3' DNA helicase activity"/>
    <property type="evidence" value="ECO:0007669"/>
    <property type="project" value="UniProtKB-EC"/>
</dbReference>
<evidence type="ECO:0000256" key="2">
    <source>
        <dbReference type="ARBA" id="ARBA00034617"/>
    </source>
</evidence>
<dbReference type="InterPro" id="IPR008571">
    <property type="entry name" value="HerA-like"/>
</dbReference>
<dbReference type="Gene3D" id="3.40.50.300">
    <property type="entry name" value="P-loop containing nucleotide triphosphate hydrolases"/>
    <property type="match status" value="2"/>
</dbReference>
<comment type="catalytic activity">
    <reaction evidence="4">
        <text>ATP + H2O = ADP + phosphate + H(+)</text>
        <dbReference type="Rhea" id="RHEA:13065"/>
        <dbReference type="ChEBI" id="CHEBI:15377"/>
        <dbReference type="ChEBI" id="CHEBI:15378"/>
        <dbReference type="ChEBI" id="CHEBI:30616"/>
        <dbReference type="ChEBI" id="CHEBI:43474"/>
        <dbReference type="ChEBI" id="CHEBI:456216"/>
        <dbReference type="EC" id="5.6.2.4"/>
    </reaction>
</comment>
<evidence type="ECO:0000256" key="5">
    <source>
        <dbReference type="SAM" id="MobiDB-lite"/>
    </source>
</evidence>
<protein>
    <submittedName>
        <fullName evidence="7">ATP-binding protein</fullName>
    </submittedName>
</protein>
<comment type="caution">
    <text evidence="7">The sequence shown here is derived from an EMBL/GenBank/DDBJ whole genome shotgun (WGS) entry which is preliminary data.</text>
</comment>
<feature type="region of interest" description="Disordered" evidence="5">
    <location>
        <begin position="307"/>
        <end position="336"/>
    </location>
</feature>